<dbReference type="InterPro" id="IPR003125">
    <property type="entry name" value="WSN"/>
</dbReference>
<evidence type="ECO:0000313" key="6">
    <source>
        <dbReference type="Proteomes" id="UP000008068"/>
    </source>
</evidence>
<evidence type="ECO:0000313" key="5">
    <source>
        <dbReference type="EMBL" id="EGT56684.1"/>
    </source>
</evidence>
<sequence>MRFHFIVIIFLWTIVCVGRAKDESDLEIVYDKLAIVARVTNAISLQAAAIKKSVKVRDVIVELLKVNSDHFNIVMDYKPEVLTSTMEELFAETTKVASFNMKTLDPVKELLVLLQNAIQSSAGLDKDAKSKFDEFEKYVKGNQFQSSFDACNLTAVVTEGQLFQIGRTTTNQKLRGYVDSLIKCRQCLEKLEFSGYTKHIGLFTSLESLISNKEPLQKKLSDTPASHLAHLKNAYTRIQGITTRKNQESGKMFNDAIKKVSGMLEKNSPVELTLTLGFPGEGDMAMVAEDLDSDWFKKEISRGKSTEVLKKELTGFFKFGDHMKELEKDWESFGNLFKANKQTALDISNLMEKLDGFEDGQNVEKLFQDSGDTLGKCQISTSNVQSLKDNEKNLLKLVDSLVKSVENTKRHINSINSANSKILEDVAKKLKEDVSLDTLEKLDSKSAGSGSFKTIISSFGEINTEVDRSVETISSLQAKDIKETLSIAMDSVNDLKSYLTCLQGKGFNSTRLLNIHSFIGNAVEMSDSKLNRKIQTVLENYITVRNDVLNAEQFVKDIGPAYWKEKNHEGNPILKLKNAQDVVLSLGRGMSVLRNMARALTKKMKDSLIAITKLSDSLNVRIGKFNKNSNVLNFWPKREEYVTKLLDQLNKLDEFAGTVKNEDLLTMRKVLDEATNIKGFPDVFRPIVVQLKGGTLNAQEAMEFINLSVLRTLDLDFASHKGYLPAASLSFDELRSYFDDVFDLKPKKPQQEVEHNYLTATLICIAIFILLVVGVFLIFGLTKSGRKILRRWYFYYFAKEEEFEKRWRYALFMDKQDGKNALLDAAREINATNVLKAVKKGAYINAFNQFGNTALHVATKRGYPEIVDILIKNGADRTYLNARNKTPEQLIPENWRTSQTVQTDVAERFDEVEKVYKKYKNRKFRKRVPEIFPSSSFHIYVDEKADETVTSEFMKKFQAITSNEALPTTTHYIVRTDQEGVLELDSLELLLWILSGVIIVKETWMTDCLKDPKLIEKDEQYLVKNVRYKGVLYDTVIHWSESMAKFSLPYLCGVYVGITIPDCQNLIPLTSIIVTHGGVICSKFPEKSMFNVGSHPYLHAHLGPIFIIHDGKQDVELYRNDPDKMYTLFTEEEFVHFLLKRGINVDVRPDPIPATTEPDD</sequence>
<dbReference type="STRING" id="135651.G0MGM6"/>
<dbReference type="Pfam" id="PF13857">
    <property type="entry name" value="Ank_5"/>
    <property type="match status" value="1"/>
</dbReference>
<dbReference type="Pfam" id="PF02206">
    <property type="entry name" value="WSN"/>
    <property type="match status" value="1"/>
</dbReference>
<dbReference type="PROSITE" id="PS50088">
    <property type="entry name" value="ANK_REPEAT"/>
    <property type="match status" value="1"/>
</dbReference>
<gene>
    <name evidence="5" type="ORF">CAEBREN_02225</name>
</gene>
<dbReference type="Gene3D" id="3.40.50.10190">
    <property type="entry name" value="BRCT domain"/>
    <property type="match status" value="1"/>
</dbReference>
<dbReference type="InParanoid" id="G0MGM6"/>
<dbReference type="HOGENOM" id="CLU_002600_0_0_1"/>
<dbReference type="OMA" id="YFYYFAK"/>
<dbReference type="InterPro" id="IPR036770">
    <property type="entry name" value="Ankyrin_rpt-contain_sf"/>
</dbReference>
<dbReference type="Proteomes" id="UP000008068">
    <property type="component" value="Unassembled WGS sequence"/>
</dbReference>
<dbReference type="SMART" id="SM00292">
    <property type="entry name" value="BRCT"/>
    <property type="match status" value="1"/>
</dbReference>
<dbReference type="SUPFAM" id="SSF52113">
    <property type="entry name" value="BRCT domain"/>
    <property type="match status" value="1"/>
</dbReference>
<dbReference type="EMBL" id="GL379793">
    <property type="protein sequence ID" value="EGT56684.1"/>
    <property type="molecule type" value="Genomic_DNA"/>
</dbReference>
<dbReference type="SMART" id="SM00453">
    <property type="entry name" value="WSN"/>
    <property type="match status" value="1"/>
</dbReference>
<keyword evidence="6" id="KW-1185">Reference proteome</keyword>
<dbReference type="PROSITE" id="PS50172">
    <property type="entry name" value="BRCT"/>
    <property type="match status" value="1"/>
</dbReference>
<organism evidence="6">
    <name type="scientific">Caenorhabditis brenneri</name>
    <name type="common">Nematode worm</name>
    <dbReference type="NCBI Taxonomy" id="135651"/>
    <lineage>
        <taxon>Eukaryota</taxon>
        <taxon>Metazoa</taxon>
        <taxon>Ecdysozoa</taxon>
        <taxon>Nematoda</taxon>
        <taxon>Chromadorea</taxon>
        <taxon>Rhabditida</taxon>
        <taxon>Rhabditina</taxon>
        <taxon>Rhabditomorpha</taxon>
        <taxon>Rhabditoidea</taxon>
        <taxon>Rhabditidae</taxon>
        <taxon>Peloderinae</taxon>
        <taxon>Caenorhabditis</taxon>
    </lineage>
</organism>
<feature type="transmembrane region" description="Helical" evidence="2">
    <location>
        <begin position="757"/>
        <end position="781"/>
    </location>
</feature>
<dbReference type="PANTHER" id="PTHR22956:SF17">
    <property type="entry name" value="ANKYRIN REPEAT-CONTAINING PROTEIN F37A4.4-RELATED"/>
    <property type="match status" value="1"/>
</dbReference>
<feature type="repeat" description="ANK" evidence="1">
    <location>
        <begin position="850"/>
        <end position="882"/>
    </location>
</feature>
<evidence type="ECO:0000256" key="2">
    <source>
        <dbReference type="SAM" id="Phobius"/>
    </source>
</evidence>
<keyword evidence="1" id="KW-0040">ANK repeat</keyword>
<feature type="signal peptide" evidence="3">
    <location>
        <begin position="1"/>
        <end position="20"/>
    </location>
</feature>
<dbReference type="InterPro" id="IPR002110">
    <property type="entry name" value="Ankyrin_rpt"/>
</dbReference>
<dbReference type="SUPFAM" id="SSF48403">
    <property type="entry name" value="Ankyrin repeat"/>
    <property type="match status" value="1"/>
</dbReference>
<keyword evidence="3" id="KW-0732">Signal</keyword>
<evidence type="ECO:0000256" key="1">
    <source>
        <dbReference type="PROSITE-ProRule" id="PRU00023"/>
    </source>
</evidence>
<accession>G0MGM6</accession>
<proteinExistence type="predicted"/>
<dbReference type="OrthoDB" id="5871217at2759"/>
<dbReference type="SMART" id="SM00248">
    <property type="entry name" value="ANK"/>
    <property type="match status" value="3"/>
</dbReference>
<evidence type="ECO:0000259" key="4">
    <source>
        <dbReference type="PROSITE" id="PS50172"/>
    </source>
</evidence>
<dbReference type="Pfam" id="PF00533">
    <property type="entry name" value="BRCT"/>
    <property type="match status" value="1"/>
</dbReference>
<dbReference type="Gene3D" id="1.25.40.20">
    <property type="entry name" value="Ankyrin repeat-containing domain"/>
    <property type="match status" value="1"/>
</dbReference>
<protein>
    <recommendedName>
        <fullName evidence="4">BRCT domain-containing protein</fullName>
    </recommendedName>
</protein>
<keyword evidence="2" id="KW-0472">Membrane</keyword>
<feature type="chain" id="PRO_5003403204" description="BRCT domain-containing protein" evidence="3">
    <location>
        <begin position="21"/>
        <end position="1160"/>
    </location>
</feature>
<reference evidence="6" key="1">
    <citation type="submission" date="2011-07" db="EMBL/GenBank/DDBJ databases">
        <authorList>
            <consortium name="Caenorhabditis brenneri Sequencing and Analysis Consortium"/>
            <person name="Wilson R.K."/>
        </authorList>
    </citation>
    <scope>NUCLEOTIDE SEQUENCE [LARGE SCALE GENOMIC DNA]</scope>
    <source>
        <strain evidence="6">PB2801</strain>
    </source>
</reference>
<keyword evidence="2" id="KW-1133">Transmembrane helix</keyword>
<dbReference type="InterPro" id="IPR001357">
    <property type="entry name" value="BRCT_dom"/>
</dbReference>
<name>G0MGM6_CAEBE</name>
<keyword evidence="2" id="KW-0812">Transmembrane</keyword>
<dbReference type="PROSITE" id="PS50297">
    <property type="entry name" value="ANK_REP_REGION"/>
    <property type="match status" value="1"/>
</dbReference>
<feature type="domain" description="BRCT" evidence="4">
    <location>
        <begin position="927"/>
        <end position="1022"/>
    </location>
</feature>
<dbReference type="AlphaFoldDB" id="G0MGM6"/>
<dbReference type="InterPro" id="IPR036420">
    <property type="entry name" value="BRCT_dom_sf"/>
</dbReference>
<evidence type="ECO:0000256" key="3">
    <source>
        <dbReference type="SAM" id="SignalP"/>
    </source>
</evidence>
<dbReference type="PANTHER" id="PTHR22956">
    <property type="entry name" value="ANKYRIN REPEAT-CONTAINING PROTEIN F37A4.4-RELATED-RELATED"/>
    <property type="match status" value="1"/>
</dbReference>
<dbReference type="InterPro" id="IPR053345">
    <property type="entry name" value="Ankyrin_repeat-containing"/>
</dbReference>
<dbReference type="eggNOG" id="KOG4177">
    <property type="taxonomic scope" value="Eukaryota"/>
</dbReference>